<dbReference type="InterPro" id="IPR001478">
    <property type="entry name" value="PDZ"/>
</dbReference>
<evidence type="ECO:0000256" key="4">
    <source>
        <dbReference type="SAM" id="SignalP"/>
    </source>
</evidence>
<gene>
    <name evidence="6" type="ORF">ACFOUY_18970</name>
</gene>
<sequence>MNIRLKVLTLAFLLLMASRVDAQKRQIKKYQHQIDEAVEKAYPASVRIWGFDLKQNQRNSGQFSGVVVSADGYILTAAHTTSPGKNYKVFFPDGRECIAIALGRIDNKDTPGIPDVGMMKILDKGIWPFAELGYSSSLAKNEPCISISYPESLDQKLPTLRSGRIEEVKNKYGFIRSSCKMEPGDSGGPLFDYMGRVIGLHSAIDTLEDQNFEIPVDIYRKYWTALKQEKNYTSFPENKDTVENDPLYKLIQKDNKSGIYSPKISSSAKFGNISYLLESTLDGKPVKIAATLFNVTVAGHETKQYFLSKNSLVGKNPVIVLNGYRRALKVVQKDQNNDLVLLSFVGKIKGGIDLKPDLDNQPEIEMGKLLYTAMPNGRQLQGVISSPVFSLPKLTSQAYFGAMVVYNSSPVYFSLIKAKSPAEVAGLKVGDELISINGKKISKAEDFSSEMLKFWPGDEVNFEWLSEGILKTKKILLAEKNQPHFNHPAEKFEGGKSIRRDGFNEVFAQDGAVKSTECGTPVFDMNGNFVGINIARFSRTATICISSKIVSNFILNN</sequence>
<evidence type="ECO:0000313" key="7">
    <source>
        <dbReference type="Proteomes" id="UP001595792"/>
    </source>
</evidence>
<dbReference type="GO" id="GO:0008233">
    <property type="term" value="F:peptidase activity"/>
    <property type="evidence" value="ECO:0007669"/>
    <property type="project" value="UniProtKB-KW"/>
</dbReference>
<dbReference type="PANTHER" id="PTHR22939:SF129">
    <property type="entry name" value="SERINE PROTEASE HTRA2, MITOCHONDRIAL"/>
    <property type="match status" value="1"/>
</dbReference>
<dbReference type="EMBL" id="JBHSBY010000143">
    <property type="protein sequence ID" value="MFC4198796.1"/>
    <property type="molecule type" value="Genomic_DNA"/>
</dbReference>
<dbReference type="PROSITE" id="PS50106">
    <property type="entry name" value="PDZ"/>
    <property type="match status" value="1"/>
</dbReference>
<feature type="chain" id="PRO_5045927287" evidence="4">
    <location>
        <begin position="23"/>
        <end position="557"/>
    </location>
</feature>
<dbReference type="Proteomes" id="UP001595792">
    <property type="component" value="Unassembled WGS sequence"/>
</dbReference>
<dbReference type="InterPro" id="IPR043504">
    <property type="entry name" value="Peptidase_S1_PA_chymotrypsin"/>
</dbReference>
<reference evidence="7" key="1">
    <citation type="journal article" date="2019" name="Int. J. Syst. Evol. Microbiol.">
        <title>The Global Catalogue of Microorganisms (GCM) 10K type strain sequencing project: providing services to taxonomists for standard genome sequencing and annotation.</title>
        <authorList>
            <consortium name="The Broad Institute Genomics Platform"/>
            <consortium name="The Broad Institute Genome Sequencing Center for Infectious Disease"/>
            <person name="Wu L."/>
            <person name="Ma J."/>
        </authorList>
    </citation>
    <scope>NUCLEOTIDE SEQUENCE [LARGE SCALE GENOMIC DNA]</scope>
    <source>
        <strain evidence="7">CCM 8689</strain>
    </source>
</reference>
<feature type="signal peptide" evidence="4">
    <location>
        <begin position="1"/>
        <end position="22"/>
    </location>
</feature>
<protein>
    <submittedName>
        <fullName evidence="6">S1C family serine protease</fullName>
        <ecNumber evidence="6">3.4.21.-</ecNumber>
    </submittedName>
</protein>
<organism evidence="6 7">
    <name type="scientific">Pedobacter jamesrossensis</name>
    <dbReference type="NCBI Taxonomy" id="1908238"/>
    <lineage>
        <taxon>Bacteria</taxon>
        <taxon>Pseudomonadati</taxon>
        <taxon>Bacteroidota</taxon>
        <taxon>Sphingobacteriia</taxon>
        <taxon>Sphingobacteriales</taxon>
        <taxon>Sphingobacteriaceae</taxon>
        <taxon>Pedobacter</taxon>
    </lineage>
</organism>
<evidence type="ECO:0000313" key="6">
    <source>
        <dbReference type="EMBL" id="MFC4198796.1"/>
    </source>
</evidence>
<proteinExistence type="inferred from homology"/>
<dbReference type="PRINTS" id="PR00834">
    <property type="entry name" value="PROTEASES2C"/>
</dbReference>
<dbReference type="InterPro" id="IPR001940">
    <property type="entry name" value="Peptidase_S1C"/>
</dbReference>
<evidence type="ECO:0000256" key="3">
    <source>
        <dbReference type="ARBA" id="ARBA00022801"/>
    </source>
</evidence>
<feature type="domain" description="PDZ" evidence="5">
    <location>
        <begin position="388"/>
        <end position="442"/>
    </location>
</feature>
<dbReference type="EC" id="3.4.21.-" evidence="6"/>
<keyword evidence="4" id="KW-0732">Signal</keyword>
<keyword evidence="7" id="KW-1185">Reference proteome</keyword>
<dbReference type="Gene3D" id="2.30.42.10">
    <property type="match status" value="1"/>
</dbReference>
<evidence type="ECO:0000259" key="5">
    <source>
        <dbReference type="PROSITE" id="PS50106"/>
    </source>
</evidence>
<keyword evidence="2 6" id="KW-0645">Protease</keyword>
<dbReference type="SUPFAM" id="SSF50494">
    <property type="entry name" value="Trypsin-like serine proteases"/>
    <property type="match status" value="1"/>
</dbReference>
<accession>A0ABV8NSH6</accession>
<dbReference type="SUPFAM" id="SSF50156">
    <property type="entry name" value="PDZ domain-like"/>
    <property type="match status" value="1"/>
</dbReference>
<keyword evidence="3 6" id="KW-0378">Hydrolase</keyword>
<dbReference type="Pfam" id="PF13180">
    <property type="entry name" value="PDZ_2"/>
    <property type="match status" value="1"/>
</dbReference>
<comment type="caution">
    <text evidence="6">The sequence shown here is derived from an EMBL/GenBank/DDBJ whole genome shotgun (WGS) entry which is preliminary data.</text>
</comment>
<evidence type="ECO:0000256" key="2">
    <source>
        <dbReference type="ARBA" id="ARBA00022670"/>
    </source>
</evidence>
<dbReference type="InterPro" id="IPR009003">
    <property type="entry name" value="Peptidase_S1_PA"/>
</dbReference>
<name>A0ABV8NSH6_9SPHI</name>
<dbReference type="Gene3D" id="2.40.10.10">
    <property type="entry name" value="Trypsin-like serine proteases"/>
    <property type="match status" value="2"/>
</dbReference>
<comment type="similarity">
    <text evidence="1">Belongs to the peptidase S1C family.</text>
</comment>
<evidence type="ECO:0000256" key="1">
    <source>
        <dbReference type="ARBA" id="ARBA00010541"/>
    </source>
</evidence>
<dbReference type="GO" id="GO:0006508">
    <property type="term" value="P:proteolysis"/>
    <property type="evidence" value="ECO:0007669"/>
    <property type="project" value="UniProtKB-KW"/>
</dbReference>
<dbReference type="SMART" id="SM00228">
    <property type="entry name" value="PDZ"/>
    <property type="match status" value="1"/>
</dbReference>
<dbReference type="RefSeq" id="WP_378962842.1">
    <property type="nucleotide sequence ID" value="NZ_JBHRXC010000001.1"/>
</dbReference>
<dbReference type="PANTHER" id="PTHR22939">
    <property type="entry name" value="SERINE PROTEASE FAMILY S1C HTRA-RELATED"/>
    <property type="match status" value="1"/>
</dbReference>
<dbReference type="Pfam" id="PF13365">
    <property type="entry name" value="Trypsin_2"/>
    <property type="match status" value="1"/>
</dbReference>
<dbReference type="InterPro" id="IPR036034">
    <property type="entry name" value="PDZ_sf"/>
</dbReference>